<feature type="compositionally biased region" description="Basic and acidic residues" evidence="1">
    <location>
        <begin position="1"/>
        <end position="16"/>
    </location>
</feature>
<proteinExistence type="predicted"/>
<dbReference type="InParanoid" id="A0A1Q3BEB3"/>
<feature type="domain" description="TTF-type" evidence="2">
    <location>
        <begin position="97"/>
        <end position="191"/>
    </location>
</feature>
<keyword evidence="4" id="KW-1185">Reference proteome</keyword>
<comment type="caution">
    <text evidence="3">The sequence shown here is derived from an EMBL/GenBank/DDBJ whole genome shotgun (WGS) entry which is preliminary data.</text>
</comment>
<dbReference type="AlphaFoldDB" id="A0A1Q3BEB3"/>
<gene>
    <name evidence="3" type="ORF">CFOL_v3_09798</name>
</gene>
<evidence type="ECO:0000313" key="3">
    <source>
        <dbReference type="EMBL" id="GAV66288.1"/>
    </source>
</evidence>
<dbReference type="FunCoup" id="A0A1Q3BEB3">
    <property type="interactions" value="1406"/>
</dbReference>
<dbReference type="InterPro" id="IPR055298">
    <property type="entry name" value="AtLOH3-like"/>
</dbReference>
<dbReference type="InterPro" id="IPR006580">
    <property type="entry name" value="Znf_TTF"/>
</dbReference>
<dbReference type="PANTHER" id="PTHR11697">
    <property type="entry name" value="GENERAL TRANSCRIPTION FACTOR 2-RELATED ZINC FINGER PROTEIN"/>
    <property type="match status" value="1"/>
</dbReference>
<dbReference type="PANTHER" id="PTHR11697:SF230">
    <property type="entry name" value="ZINC FINGER, MYM DOMAIN CONTAINING 1"/>
    <property type="match status" value="1"/>
</dbReference>
<dbReference type="STRING" id="3775.A0A1Q3BEB3"/>
<dbReference type="EMBL" id="BDDD01000468">
    <property type="protein sequence ID" value="GAV66288.1"/>
    <property type="molecule type" value="Genomic_DNA"/>
</dbReference>
<dbReference type="SMART" id="SM00597">
    <property type="entry name" value="ZnF_TTF"/>
    <property type="match status" value="1"/>
</dbReference>
<evidence type="ECO:0000256" key="1">
    <source>
        <dbReference type="SAM" id="MobiDB-lite"/>
    </source>
</evidence>
<evidence type="ECO:0000259" key="2">
    <source>
        <dbReference type="SMART" id="SM00597"/>
    </source>
</evidence>
<dbReference type="InterPro" id="IPR025398">
    <property type="entry name" value="DUF4371"/>
</dbReference>
<accession>A0A1Q3BEB3</accession>
<feature type="region of interest" description="Disordered" evidence="1">
    <location>
        <begin position="1"/>
        <end position="30"/>
    </location>
</feature>
<dbReference type="Pfam" id="PF14291">
    <property type="entry name" value="DUF4371"/>
    <property type="match status" value="1"/>
</dbReference>
<protein>
    <submittedName>
        <fullName evidence="3">Dimer_Tnp_hAT domain-containing protein/DUF4371 domain-containing protein</fullName>
    </submittedName>
</protein>
<name>A0A1Q3BEB3_CEPFO</name>
<evidence type="ECO:0000313" key="4">
    <source>
        <dbReference type="Proteomes" id="UP000187406"/>
    </source>
</evidence>
<organism evidence="3 4">
    <name type="scientific">Cephalotus follicularis</name>
    <name type="common">Albany pitcher plant</name>
    <dbReference type="NCBI Taxonomy" id="3775"/>
    <lineage>
        <taxon>Eukaryota</taxon>
        <taxon>Viridiplantae</taxon>
        <taxon>Streptophyta</taxon>
        <taxon>Embryophyta</taxon>
        <taxon>Tracheophyta</taxon>
        <taxon>Spermatophyta</taxon>
        <taxon>Magnoliopsida</taxon>
        <taxon>eudicotyledons</taxon>
        <taxon>Gunneridae</taxon>
        <taxon>Pentapetalae</taxon>
        <taxon>rosids</taxon>
        <taxon>fabids</taxon>
        <taxon>Oxalidales</taxon>
        <taxon>Cephalotaceae</taxon>
        <taxon>Cephalotus</taxon>
    </lineage>
</organism>
<dbReference type="OrthoDB" id="1929285at2759"/>
<reference evidence="4" key="1">
    <citation type="submission" date="2016-04" db="EMBL/GenBank/DDBJ databases">
        <title>Cephalotus genome sequencing.</title>
        <authorList>
            <person name="Fukushima K."/>
            <person name="Hasebe M."/>
            <person name="Fang X."/>
        </authorList>
    </citation>
    <scope>NUCLEOTIDE SEQUENCE [LARGE SCALE GENOMIC DNA]</scope>
    <source>
        <strain evidence="4">cv. St1</strain>
    </source>
</reference>
<sequence>MKQEVVDKFLKRKSEGDDPPSLQNDKIIDEENLSSKQRHVELVEVTPKDFPPLDPALRPKISDYHPDERDEVRRFYLQNGPCQPCNHKFPPRNFGKEYRRFNPAWFSEYSDWLEYSVTKDAAYCLYCYLFKLHVGNQGGGDVFVSGGFKNWKKKERFNVHVGGPTSIHNKARHNCETLMNQIALSKQSDQAQFEYQVHLTGSIECIRFLLLQGLALCGHDDIEESNALGNFLMLLRFLARNNPIYSTILKNAPDNLKLIAPSIQKDIMCAAASETTDVIIKDLGDEFFAILVDEGRDLSIKEQMVVILRYVDRKGNVLERFLGIVHVSDTGALSLKVALESLFSKHGLSISRLRGQGYNGASDMKREFNGLKTLMLRENETAYYVHCFAHQLQSTLVHVAKNHISIGSFFNLVASVINVVGGSCKCVDILRESQVAKLAEALKIGEVRSGRGVNQELSLKRAGDTYCGFHYSTLVNLFSLFSFLGQVLEIIVDDGLSPEQRSAAATLLDSVYCFDFAFNLHLMKTLLGITNELSQSLQRKDQDIVNSMSLVEVSKRQLLMLRDEGWESLLSEVGCFCTKHSIVVLNMGDVFVVQGWSLRRVEQVTNLHHYRVDLFYSVIDMQLQELNSCFTEVSMELLLCVACLNPRDAFSAFDKSKLIRLAQFYPSDFSPIELLLLDNQLQTYVIDMRTCKELCELKGIGDLAKKLVELKKDVVYPFVYKLIKLTLTLPVEPATVERVFSAMKVVKSRLQDRMGDDWLSDCLVTYIERDIFDTIDNERIMQRFQNMNSQHIVE</sequence>
<dbReference type="SUPFAM" id="SSF53098">
    <property type="entry name" value="Ribonuclease H-like"/>
    <property type="match status" value="1"/>
</dbReference>
<dbReference type="Proteomes" id="UP000187406">
    <property type="component" value="Unassembled WGS sequence"/>
</dbReference>
<dbReference type="InterPro" id="IPR012337">
    <property type="entry name" value="RNaseH-like_sf"/>
</dbReference>